<name>A0AAN6ZCP0_9PEZI</name>
<keyword evidence="1" id="KW-0732">Signal</keyword>
<dbReference type="Pfam" id="PF10333">
    <property type="entry name" value="Pga1"/>
    <property type="match status" value="1"/>
</dbReference>
<feature type="signal peptide" evidence="1">
    <location>
        <begin position="1"/>
        <end position="20"/>
    </location>
</feature>
<protein>
    <submittedName>
        <fullName evidence="2">Uncharacterized protein</fullName>
    </submittedName>
</protein>
<dbReference type="AlphaFoldDB" id="A0AAN6ZCP0"/>
<dbReference type="GO" id="GO:0000030">
    <property type="term" value="F:mannosyltransferase activity"/>
    <property type="evidence" value="ECO:0007669"/>
    <property type="project" value="TreeGrafter"/>
</dbReference>
<comment type="caution">
    <text evidence="2">The sequence shown here is derived from an EMBL/GenBank/DDBJ whole genome shotgun (WGS) entry which is preliminary data.</text>
</comment>
<gene>
    <name evidence="2" type="ORF">BT67DRAFT_443327</name>
</gene>
<evidence type="ECO:0000313" key="2">
    <source>
        <dbReference type="EMBL" id="KAK4132953.1"/>
    </source>
</evidence>
<dbReference type="PANTHER" id="PTHR28022:SF1">
    <property type="entry name" value="GPI MANNOSYLTRANSFERASE 2 SUBUNIT PGA1"/>
    <property type="match status" value="1"/>
</dbReference>
<evidence type="ECO:0000256" key="1">
    <source>
        <dbReference type="SAM" id="SignalP"/>
    </source>
</evidence>
<dbReference type="GO" id="GO:0005789">
    <property type="term" value="C:endoplasmic reticulum membrane"/>
    <property type="evidence" value="ECO:0007669"/>
    <property type="project" value="TreeGrafter"/>
</dbReference>
<reference evidence="2" key="1">
    <citation type="journal article" date="2023" name="Mol. Phylogenet. Evol.">
        <title>Genome-scale phylogeny and comparative genomics of the fungal order Sordariales.</title>
        <authorList>
            <person name="Hensen N."/>
            <person name="Bonometti L."/>
            <person name="Westerberg I."/>
            <person name="Brannstrom I.O."/>
            <person name="Guillou S."/>
            <person name="Cros-Aarteil S."/>
            <person name="Calhoun S."/>
            <person name="Haridas S."/>
            <person name="Kuo A."/>
            <person name="Mondo S."/>
            <person name="Pangilinan J."/>
            <person name="Riley R."/>
            <person name="LaButti K."/>
            <person name="Andreopoulos B."/>
            <person name="Lipzen A."/>
            <person name="Chen C."/>
            <person name="Yan M."/>
            <person name="Daum C."/>
            <person name="Ng V."/>
            <person name="Clum A."/>
            <person name="Steindorff A."/>
            <person name="Ohm R.A."/>
            <person name="Martin F."/>
            <person name="Silar P."/>
            <person name="Natvig D.O."/>
            <person name="Lalanne C."/>
            <person name="Gautier V."/>
            <person name="Ament-Velasquez S.L."/>
            <person name="Kruys A."/>
            <person name="Hutchinson M.I."/>
            <person name="Powell A.J."/>
            <person name="Barry K."/>
            <person name="Miller A.N."/>
            <person name="Grigoriev I.V."/>
            <person name="Debuchy R."/>
            <person name="Gladieux P."/>
            <person name="Hiltunen Thoren M."/>
            <person name="Johannesson H."/>
        </authorList>
    </citation>
    <scope>NUCLEOTIDE SEQUENCE</scope>
    <source>
        <strain evidence="2">CBS 123565</strain>
    </source>
</reference>
<accession>A0AAN6ZCP0</accession>
<organism evidence="2 3">
    <name type="scientific">Trichocladium antarcticum</name>
    <dbReference type="NCBI Taxonomy" id="1450529"/>
    <lineage>
        <taxon>Eukaryota</taxon>
        <taxon>Fungi</taxon>
        <taxon>Dikarya</taxon>
        <taxon>Ascomycota</taxon>
        <taxon>Pezizomycotina</taxon>
        <taxon>Sordariomycetes</taxon>
        <taxon>Sordariomycetidae</taxon>
        <taxon>Sordariales</taxon>
        <taxon>Chaetomiaceae</taxon>
        <taxon>Trichocladium</taxon>
    </lineage>
</organism>
<evidence type="ECO:0000313" key="3">
    <source>
        <dbReference type="Proteomes" id="UP001304895"/>
    </source>
</evidence>
<dbReference type="GO" id="GO:0006506">
    <property type="term" value="P:GPI anchor biosynthetic process"/>
    <property type="evidence" value="ECO:0007669"/>
    <property type="project" value="TreeGrafter"/>
</dbReference>
<keyword evidence="3" id="KW-1185">Reference proteome</keyword>
<dbReference type="GO" id="GO:0031501">
    <property type="term" value="C:mannosyltransferase complex"/>
    <property type="evidence" value="ECO:0007669"/>
    <property type="project" value="TreeGrafter"/>
</dbReference>
<feature type="chain" id="PRO_5042998691" evidence="1">
    <location>
        <begin position="21"/>
        <end position="232"/>
    </location>
</feature>
<reference evidence="2" key="2">
    <citation type="submission" date="2023-05" db="EMBL/GenBank/DDBJ databases">
        <authorList>
            <consortium name="Lawrence Berkeley National Laboratory"/>
            <person name="Steindorff A."/>
            <person name="Hensen N."/>
            <person name="Bonometti L."/>
            <person name="Westerberg I."/>
            <person name="Brannstrom I.O."/>
            <person name="Guillou S."/>
            <person name="Cros-Aarteil S."/>
            <person name="Calhoun S."/>
            <person name="Haridas S."/>
            <person name="Kuo A."/>
            <person name="Mondo S."/>
            <person name="Pangilinan J."/>
            <person name="Riley R."/>
            <person name="Labutti K."/>
            <person name="Andreopoulos B."/>
            <person name="Lipzen A."/>
            <person name="Chen C."/>
            <person name="Yanf M."/>
            <person name="Daum C."/>
            <person name="Ng V."/>
            <person name="Clum A."/>
            <person name="Ohm R."/>
            <person name="Martin F."/>
            <person name="Silar P."/>
            <person name="Natvig D."/>
            <person name="Lalanne C."/>
            <person name="Gautier V."/>
            <person name="Ament-Velasquez S.L."/>
            <person name="Kruys A."/>
            <person name="Hutchinson M.I."/>
            <person name="Powell A.J."/>
            <person name="Barry K."/>
            <person name="Miller A.N."/>
            <person name="Grigoriev I.V."/>
            <person name="Debuchy R."/>
            <person name="Gladieux P."/>
            <person name="Thoren M.H."/>
            <person name="Johannesson H."/>
        </authorList>
    </citation>
    <scope>NUCLEOTIDE SEQUENCE</scope>
    <source>
        <strain evidence="2">CBS 123565</strain>
    </source>
</reference>
<dbReference type="Proteomes" id="UP001304895">
    <property type="component" value="Unassembled WGS sequence"/>
</dbReference>
<proteinExistence type="predicted"/>
<dbReference type="EMBL" id="MU853414">
    <property type="protein sequence ID" value="KAK4132953.1"/>
    <property type="molecule type" value="Genomic_DNA"/>
</dbReference>
<sequence>MAAITRILSMLLVFFSPALANVEKTIFLGPEPISAPLTRPALADLRLSSLTPANGTLRTQLAAQFPTAAHPLGPATWLILDQLTPNQRYEVRVCWPATQPTAFQVDTFALSAVHASPDLLASLHSYAKTHHAGAASAAPRSTDGEASILLLRILAAADYFTADAALMRTVPPVDVDIILDPFLFNVLPRSLAGTVGYIVPVAVVAYLLAGKIASWIEGLIVASGTRHDKKTQ</sequence>
<dbReference type="InterPro" id="IPR019433">
    <property type="entry name" value="GPI_ManTrfase_II_coact_Pga1"/>
</dbReference>
<dbReference type="PANTHER" id="PTHR28022">
    <property type="entry name" value="GPI MANNOSYLTRANSFERASE 2 SUBUNIT PGA1"/>
    <property type="match status" value="1"/>
</dbReference>